<keyword evidence="1" id="KW-0963">Cytoplasm</keyword>
<evidence type="ECO:0000256" key="1">
    <source>
        <dbReference type="ARBA" id="ARBA00022490"/>
    </source>
</evidence>
<evidence type="ECO:0000259" key="5">
    <source>
        <dbReference type="SMART" id="SM00945"/>
    </source>
</evidence>
<dbReference type="AlphaFoldDB" id="A0A157QMU6"/>
<feature type="compositionally biased region" description="Basic and acidic residues" evidence="4">
    <location>
        <begin position="63"/>
        <end position="74"/>
    </location>
</feature>
<dbReference type="Gene3D" id="1.10.1710.10">
    <property type="entry name" value="ProQ/FinO domain"/>
    <property type="match status" value="1"/>
</dbReference>
<dbReference type="SUPFAM" id="SSF48657">
    <property type="entry name" value="FinO-like"/>
    <property type="match status" value="1"/>
</dbReference>
<dbReference type="SMART" id="SM00945">
    <property type="entry name" value="ProQ"/>
    <property type="match status" value="1"/>
</dbReference>
<accession>A0A157QMU6</accession>
<organism evidence="6 7">
    <name type="scientific">Bordetella ansorpii</name>
    <dbReference type="NCBI Taxonomy" id="288768"/>
    <lineage>
        <taxon>Bacteria</taxon>
        <taxon>Pseudomonadati</taxon>
        <taxon>Pseudomonadota</taxon>
        <taxon>Betaproteobacteria</taxon>
        <taxon>Burkholderiales</taxon>
        <taxon>Alcaligenaceae</taxon>
        <taxon>Bordetella</taxon>
    </lineage>
</organism>
<proteinExistence type="predicted"/>
<feature type="region of interest" description="Disordered" evidence="4">
    <location>
        <begin position="54"/>
        <end position="80"/>
    </location>
</feature>
<dbReference type="GO" id="GO:0033592">
    <property type="term" value="F:RNA strand annealing activity"/>
    <property type="evidence" value="ECO:0007669"/>
    <property type="project" value="InterPro"/>
</dbReference>
<evidence type="ECO:0000256" key="4">
    <source>
        <dbReference type="SAM" id="MobiDB-lite"/>
    </source>
</evidence>
<dbReference type="Pfam" id="PF04352">
    <property type="entry name" value="ProQ"/>
    <property type="match status" value="1"/>
</dbReference>
<dbReference type="InterPro" id="IPR036442">
    <property type="entry name" value="ProQ/FinO_sf"/>
</dbReference>
<dbReference type="Proteomes" id="UP000077037">
    <property type="component" value="Unassembled WGS sequence"/>
</dbReference>
<name>A0A157QMU6_9BORD</name>
<dbReference type="PANTHER" id="PTHR38106:SF1">
    <property type="entry name" value="RNA CHAPERONE PROQ"/>
    <property type="match status" value="1"/>
</dbReference>
<evidence type="ECO:0000256" key="3">
    <source>
        <dbReference type="ARBA" id="ARBA00023186"/>
    </source>
</evidence>
<evidence type="ECO:0000256" key="2">
    <source>
        <dbReference type="ARBA" id="ARBA00022884"/>
    </source>
</evidence>
<keyword evidence="3" id="KW-0143">Chaperone</keyword>
<feature type="domain" description="ProQ/FinO" evidence="5">
    <location>
        <begin position="79"/>
        <end position="192"/>
    </location>
</feature>
<keyword evidence="2" id="KW-0694">RNA-binding</keyword>
<dbReference type="GO" id="GO:0034057">
    <property type="term" value="F:RNA strand-exchange activity"/>
    <property type="evidence" value="ECO:0007669"/>
    <property type="project" value="InterPro"/>
</dbReference>
<feature type="compositionally biased region" description="Pro residues" evidence="4">
    <location>
        <begin position="201"/>
        <end position="213"/>
    </location>
</feature>
<evidence type="ECO:0000313" key="6">
    <source>
        <dbReference type="EMBL" id="SAI46896.1"/>
    </source>
</evidence>
<dbReference type="InterPro" id="IPR023529">
    <property type="entry name" value="ProQ"/>
</dbReference>
<dbReference type="EMBL" id="FKBS01000025">
    <property type="protein sequence ID" value="SAI46896.1"/>
    <property type="molecule type" value="Genomic_DNA"/>
</dbReference>
<protein>
    <submittedName>
        <fullName evidence="6">ProP effector</fullName>
    </submittedName>
</protein>
<dbReference type="GO" id="GO:0005829">
    <property type="term" value="C:cytosol"/>
    <property type="evidence" value="ECO:0007669"/>
    <property type="project" value="TreeGrafter"/>
</dbReference>
<dbReference type="InterPro" id="IPR016103">
    <property type="entry name" value="ProQ/FinO"/>
</dbReference>
<dbReference type="OrthoDB" id="7025208at2"/>
<sequence>MLAALRLDRLVQYSRLQTRPRQPSTLRPVFCRSKMEMGFEALIALKKQLQANAKQQLAGKQQDPARRKAPEQSKKATRAKADPALLAIARLQQSYPAAFPKKPGAKLPLKKGVFEDLKVQTAHGLAPDALKLALSVWCQGMRYWKCLKDGAERVDLTGAPCGQVTAAEAQRARQFIGRHVRTLRSSRHTSATPEDATPVVSVPPPPPTRDSGR</sequence>
<gene>
    <name evidence="6" type="primary">proQ_2</name>
    <name evidence="6" type="ORF">SAMEA1982600_03736</name>
</gene>
<reference evidence="6 7" key="1">
    <citation type="submission" date="2016-03" db="EMBL/GenBank/DDBJ databases">
        <authorList>
            <consortium name="Pathogen Informatics"/>
        </authorList>
    </citation>
    <scope>NUCLEOTIDE SEQUENCE [LARGE SCALE GENOMIC DNA]</scope>
    <source>
        <strain evidence="6 7">NCTC13364</strain>
    </source>
</reference>
<dbReference type="PANTHER" id="PTHR38106">
    <property type="entry name" value="RNA CHAPERONE PROQ"/>
    <property type="match status" value="1"/>
</dbReference>
<feature type="region of interest" description="Disordered" evidence="4">
    <location>
        <begin position="183"/>
        <end position="213"/>
    </location>
</feature>
<evidence type="ECO:0000313" key="7">
    <source>
        <dbReference type="Proteomes" id="UP000077037"/>
    </source>
</evidence>
<dbReference type="GO" id="GO:0010608">
    <property type="term" value="P:post-transcriptional regulation of gene expression"/>
    <property type="evidence" value="ECO:0007669"/>
    <property type="project" value="InterPro"/>
</dbReference>